<protein>
    <submittedName>
        <fullName evidence="1">Uncharacterized protein</fullName>
    </submittedName>
</protein>
<evidence type="ECO:0000313" key="2">
    <source>
        <dbReference type="Proteomes" id="UP001607303"/>
    </source>
</evidence>
<proteinExistence type="predicted"/>
<accession>A0ABD2BJU2</accession>
<evidence type="ECO:0000313" key="1">
    <source>
        <dbReference type="EMBL" id="KAL2732854.1"/>
    </source>
</evidence>
<dbReference type="Proteomes" id="UP001607303">
    <property type="component" value="Unassembled WGS sequence"/>
</dbReference>
<reference evidence="1 2" key="1">
    <citation type="journal article" date="2024" name="Ann. Entomol. Soc. Am.">
        <title>Genomic analyses of the southern and eastern yellowjacket wasps (Hymenoptera: Vespidae) reveal evolutionary signatures of social life.</title>
        <authorList>
            <person name="Catto M.A."/>
            <person name="Caine P.B."/>
            <person name="Orr S.E."/>
            <person name="Hunt B.G."/>
            <person name="Goodisman M.A.D."/>
        </authorList>
    </citation>
    <scope>NUCLEOTIDE SEQUENCE [LARGE SCALE GENOMIC DNA]</scope>
    <source>
        <strain evidence="1">232</strain>
        <tissue evidence="1">Head and thorax</tissue>
    </source>
</reference>
<dbReference type="EMBL" id="JAYRBN010000075">
    <property type="protein sequence ID" value="KAL2732854.1"/>
    <property type="molecule type" value="Genomic_DNA"/>
</dbReference>
<sequence>ISILNERLFTIYNIKKNRLFIDFDIFNFKLAVYGYLLDQFRIVFRRVNIEILTGCVSCKYQRRLKNFIAIVRVAMKVSVSLKRISTNFDMDLSHFQPPTNHPPSIST</sequence>
<comment type="caution">
    <text evidence="1">The sequence shown here is derived from an EMBL/GenBank/DDBJ whole genome shotgun (WGS) entry which is preliminary data.</text>
</comment>
<keyword evidence="2" id="KW-1185">Reference proteome</keyword>
<dbReference type="AlphaFoldDB" id="A0ABD2BJU2"/>
<feature type="non-terminal residue" evidence="1">
    <location>
        <position position="1"/>
    </location>
</feature>
<name>A0ABD2BJU2_VESMC</name>
<organism evidence="1 2">
    <name type="scientific">Vespula maculifrons</name>
    <name type="common">Eastern yellow jacket</name>
    <name type="synonym">Wasp</name>
    <dbReference type="NCBI Taxonomy" id="7453"/>
    <lineage>
        <taxon>Eukaryota</taxon>
        <taxon>Metazoa</taxon>
        <taxon>Ecdysozoa</taxon>
        <taxon>Arthropoda</taxon>
        <taxon>Hexapoda</taxon>
        <taxon>Insecta</taxon>
        <taxon>Pterygota</taxon>
        <taxon>Neoptera</taxon>
        <taxon>Endopterygota</taxon>
        <taxon>Hymenoptera</taxon>
        <taxon>Apocrita</taxon>
        <taxon>Aculeata</taxon>
        <taxon>Vespoidea</taxon>
        <taxon>Vespidae</taxon>
        <taxon>Vespinae</taxon>
        <taxon>Vespula</taxon>
    </lineage>
</organism>
<gene>
    <name evidence="1" type="ORF">V1477_015095</name>
</gene>